<dbReference type="PANTHER" id="PTHR12604">
    <property type="entry name" value="KU AUTOANTIGEN DNA HELICASE"/>
    <property type="match status" value="1"/>
</dbReference>
<evidence type="ECO:0000259" key="12">
    <source>
        <dbReference type="SMART" id="SM00559"/>
    </source>
</evidence>
<sequence>MAYNKEAIIIILDIGENSTRIVDGSDQTLLEKEKQCCTKLLQKKIFEGKKDEIGLILMGTEETQNRLNNESLGYEGICETFNLNIPNWNLVRAINRCPPCESAQANWLDAIGVAVAVLNEELQKKKFGATKIVLFTSFTNVGHCSTEKGAIVRDLKNLGTELIVISDNIEFCFDEGAGEEGSEGPSQATFSQMPDKPLQQVQAERLILEIIEETDGNLTSFQYLIDHLTHFQKKRSRLWYWNTKLEIGKDLEMQIAATISIKAESHFKFQTTAKDENMSLQMETEYFKNGEKIELSPEDKLKGYMIGLTPIPYDETLGMKKPNTTKGLRCLAFTKSSTIPPQLLCGNGTYLVMAKEGDGRSQKLFRLLVEAMIRLGHSMIASKVYMNGHKPKLVALTPNNSTAFPTLNMYEMVFADQVHHWYFPQLCTKKTQPSPEQYAAVEELIDSMDLMDAGEGGGEAFPHNKLVSPVVQNIYETVTKRALDPKYKVEVFDHRLLEALKMPQVVLDRSVEPIKKIKELFTLEAPKTYKKELVRKLCLIPVESDADPQAFAQYELPEETKKVLEIGTVTPEEDFKALVNEDITAFPKVSEQLANVLYDLIFKTMTDQSEKVCDTMTTFREFAKFYGPYVYTDWIRNVKTTVVTRRKVDFWENVVVRNRLGIISASESEQVVSVTDEEAEEFYRVNIGASASGAGQDDEVDVDDLFGQM</sequence>
<dbReference type="InParanoid" id="A0A7R8UT09"/>
<dbReference type="Pfam" id="PF03731">
    <property type="entry name" value="Ku_N"/>
    <property type="match status" value="1"/>
</dbReference>
<dbReference type="SMART" id="SM00559">
    <property type="entry name" value="Ku78"/>
    <property type="match status" value="1"/>
</dbReference>
<evidence type="ECO:0000256" key="8">
    <source>
        <dbReference type="ARBA" id="ARBA00023125"/>
    </source>
</evidence>
<dbReference type="PANTHER" id="PTHR12604:SF4">
    <property type="entry name" value="X-RAY REPAIR CROSS-COMPLEMENTING PROTEIN 5"/>
    <property type="match status" value="1"/>
</dbReference>
<dbReference type="InterPro" id="IPR024193">
    <property type="entry name" value="Ku80"/>
</dbReference>
<dbReference type="Gene3D" id="3.40.50.410">
    <property type="entry name" value="von Willebrand factor, type A domain"/>
    <property type="match status" value="1"/>
</dbReference>
<dbReference type="GO" id="GO:0003690">
    <property type="term" value="F:double-stranded DNA binding"/>
    <property type="evidence" value="ECO:0007669"/>
    <property type="project" value="TreeGrafter"/>
</dbReference>
<keyword evidence="14" id="KW-1185">Reference proteome</keyword>
<evidence type="ECO:0000256" key="7">
    <source>
        <dbReference type="ARBA" id="ARBA00022840"/>
    </source>
</evidence>
<dbReference type="GO" id="GO:0000723">
    <property type="term" value="P:telomere maintenance"/>
    <property type="evidence" value="ECO:0007669"/>
    <property type="project" value="InterPro"/>
</dbReference>
<dbReference type="InterPro" id="IPR036465">
    <property type="entry name" value="vWFA_dom_sf"/>
</dbReference>
<dbReference type="GO" id="GO:0016787">
    <property type="term" value="F:hydrolase activity"/>
    <property type="evidence" value="ECO:0007669"/>
    <property type="project" value="UniProtKB-KW"/>
</dbReference>
<keyword evidence="11" id="KW-0539">Nucleus</keyword>
<dbReference type="Gene3D" id="2.40.290.10">
    <property type="match status" value="1"/>
</dbReference>
<dbReference type="FunCoup" id="A0A7R8UT09">
    <property type="interactions" value="1462"/>
</dbReference>
<keyword evidence="8" id="KW-0238">DNA-binding</keyword>
<keyword evidence="3" id="KW-0547">Nucleotide-binding</keyword>
<dbReference type="AlphaFoldDB" id="A0A7R8UT09"/>
<keyword evidence="9" id="KW-0233">DNA recombination</keyword>
<dbReference type="Gene3D" id="1.25.40.240">
    <property type="entry name" value="Ku, C-terminal domain"/>
    <property type="match status" value="1"/>
</dbReference>
<dbReference type="SUPFAM" id="SSF53300">
    <property type="entry name" value="vWA-like"/>
    <property type="match status" value="1"/>
</dbReference>
<proteinExistence type="inferred from homology"/>
<evidence type="ECO:0000256" key="2">
    <source>
        <dbReference type="ARBA" id="ARBA00007726"/>
    </source>
</evidence>
<dbReference type="GO" id="GO:0042162">
    <property type="term" value="F:telomeric DNA binding"/>
    <property type="evidence" value="ECO:0007669"/>
    <property type="project" value="InterPro"/>
</dbReference>
<dbReference type="SUPFAM" id="SSF100939">
    <property type="entry name" value="SPOC domain-like"/>
    <property type="match status" value="1"/>
</dbReference>
<dbReference type="InterPro" id="IPR016194">
    <property type="entry name" value="SPOC-like_C_dom_sf"/>
</dbReference>
<dbReference type="CDD" id="cd00873">
    <property type="entry name" value="KU80"/>
    <property type="match status" value="1"/>
</dbReference>
<dbReference type="GO" id="GO:0006303">
    <property type="term" value="P:double-strand break repair via nonhomologous end joining"/>
    <property type="evidence" value="ECO:0007669"/>
    <property type="project" value="InterPro"/>
</dbReference>
<organism evidence="13 14">
    <name type="scientific">Hermetia illucens</name>
    <name type="common">Black soldier fly</name>
    <dbReference type="NCBI Taxonomy" id="343691"/>
    <lineage>
        <taxon>Eukaryota</taxon>
        <taxon>Metazoa</taxon>
        <taxon>Ecdysozoa</taxon>
        <taxon>Arthropoda</taxon>
        <taxon>Hexapoda</taxon>
        <taxon>Insecta</taxon>
        <taxon>Pterygota</taxon>
        <taxon>Neoptera</taxon>
        <taxon>Endopterygota</taxon>
        <taxon>Diptera</taxon>
        <taxon>Brachycera</taxon>
        <taxon>Stratiomyomorpha</taxon>
        <taxon>Stratiomyidae</taxon>
        <taxon>Hermetiinae</taxon>
        <taxon>Hermetia</taxon>
    </lineage>
</organism>
<dbReference type="GO" id="GO:0043564">
    <property type="term" value="C:Ku70:Ku80 complex"/>
    <property type="evidence" value="ECO:0007669"/>
    <property type="project" value="InterPro"/>
</dbReference>
<evidence type="ECO:0000256" key="1">
    <source>
        <dbReference type="ARBA" id="ARBA00004123"/>
    </source>
</evidence>
<evidence type="ECO:0000256" key="6">
    <source>
        <dbReference type="ARBA" id="ARBA00022806"/>
    </source>
</evidence>
<comment type="similarity">
    <text evidence="2">Belongs to the ku80 family.</text>
</comment>
<feature type="domain" description="Ku" evidence="12">
    <location>
        <begin position="292"/>
        <end position="429"/>
    </location>
</feature>
<keyword evidence="5" id="KW-0378">Hydrolase</keyword>
<reference evidence="13 14" key="1">
    <citation type="submission" date="2020-11" db="EMBL/GenBank/DDBJ databases">
        <authorList>
            <person name="Wallbank WR R."/>
            <person name="Pardo Diaz C."/>
            <person name="Kozak K."/>
            <person name="Martin S."/>
            <person name="Jiggins C."/>
            <person name="Moest M."/>
            <person name="Warren A I."/>
            <person name="Generalovic N T."/>
            <person name="Byers J.R.P. K."/>
            <person name="Montejo-Kovacevich G."/>
            <person name="Yen C E."/>
        </authorList>
    </citation>
    <scope>NUCLEOTIDE SEQUENCE [LARGE SCALE GENOMIC DNA]</scope>
</reference>
<dbReference type="OrthoDB" id="30826at2759"/>
<keyword evidence="4" id="KW-0227">DNA damage</keyword>
<keyword evidence="6" id="KW-0347">Helicase</keyword>
<dbReference type="Gene3D" id="1.10.1600.10">
    <property type="match status" value="1"/>
</dbReference>
<dbReference type="GO" id="GO:0006310">
    <property type="term" value="P:DNA recombination"/>
    <property type="evidence" value="ECO:0007669"/>
    <property type="project" value="UniProtKB-KW"/>
</dbReference>
<dbReference type="SUPFAM" id="SSF101420">
    <property type="entry name" value="C-terminal domain of Ku80"/>
    <property type="match status" value="1"/>
</dbReference>
<gene>
    <name evidence="13" type="ORF">HERILL_LOCUS9229</name>
</gene>
<comment type="subcellular location">
    <subcellularLocation>
        <location evidence="1">Nucleus</location>
    </subcellularLocation>
</comment>
<dbReference type="EMBL" id="LR899011">
    <property type="protein sequence ID" value="CAD7086457.1"/>
    <property type="molecule type" value="Genomic_DNA"/>
</dbReference>
<dbReference type="InterPro" id="IPR005161">
    <property type="entry name" value="Ku_N"/>
</dbReference>
<dbReference type="InterPro" id="IPR014893">
    <property type="entry name" value="Ku_PK_bind"/>
</dbReference>
<evidence type="ECO:0000256" key="5">
    <source>
        <dbReference type="ARBA" id="ARBA00022801"/>
    </source>
</evidence>
<dbReference type="Proteomes" id="UP000594454">
    <property type="component" value="Chromosome 3"/>
</dbReference>
<protein>
    <recommendedName>
        <fullName evidence="12">Ku domain-containing protein</fullName>
    </recommendedName>
</protein>
<keyword evidence="10" id="KW-0234">DNA repair</keyword>
<evidence type="ECO:0000256" key="10">
    <source>
        <dbReference type="ARBA" id="ARBA00023204"/>
    </source>
</evidence>
<dbReference type="Pfam" id="PF08785">
    <property type="entry name" value="Ku_PK_bind"/>
    <property type="match status" value="1"/>
</dbReference>
<keyword evidence="7" id="KW-0067">ATP-binding</keyword>
<accession>A0A7R8UT09</accession>
<evidence type="ECO:0000256" key="3">
    <source>
        <dbReference type="ARBA" id="ARBA00022741"/>
    </source>
</evidence>
<name>A0A7R8UT09_HERIL</name>
<evidence type="ECO:0000313" key="13">
    <source>
        <dbReference type="EMBL" id="CAD7086457.1"/>
    </source>
</evidence>
<evidence type="ECO:0000256" key="11">
    <source>
        <dbReference type="ARBA" id="ARBA00023242"/>
    </source>
</evidence>
<evidence type="ECO:0000256" key="4">
    <source>
        <dbReference type="ARBA" id="ARBA00022763"/>
    </source>
</evidence>
<dbReference type="OMA" id="MASNKEC"/>
<evidence type="ECO:0000256" key="9">
    <source>
        <dbReference type="ARBA" id="ARBA00023172"/>
    </source>
</evidence>
<dbReference type="InterPro" id="IPR036494">
    <property type="entry name" value="Ku_C_sf"/>
</dbReference>
<dbReference type="GO" id="GO:0005524">
    <property type="term" value="F:ATP binding"/>
    <property type="evidence" value="ECO:0007669"/>
    <property type="project" value="UniProtKB-KW"/>
</dbReference>
<dbReference type="GO" id="GO:0004386">
    <property type="term" value="F:helicase activity"/>
    <property type="evidence" value="ECO:0007669"/>
    <property type="project" value="UniProtKB-KW"/>
</dbReference>
<evidence type="ECO:0000313" key="14">
    <source>
        <dbReference type="Proteomes" id="UP000594454"/>
    </source>
</evidence>
<dbReference type="Pfam" id="PF02735">
    <property type="entry name" value="Ku"/>
    <property type="match status" value="1"/>
</dbReference>
<dbReference type="GO" id="GO:0003684">
    <property type="term" value="F:damaged DNA binding"/>
    <property type="evidence" value="ECO:0007669"/>
    <property type="project" value="InterPro"/>
</dbReference>
<dbReference type="InterPro" id="IPR006164">
    <property type="entry name" value="DNA_bd_Ku70/Ku80"/>
</dbReference>